<dbReference type="InterPro" id="IPR005269">
    <property type="entry name" value="LOG"/>
</dbReference>
<dbReference type="InterPro" id="IPR052341">
    <property type="entry name" value="LOG_family_nucleotidases"/>
</dbReference>
<comment type="catalytic activity">
    <reaction evidence="1">
        <text>AMP + H2O = D-ribose 5-phosphate + adenine</text>
        <dbReference type="Rhea" id="RHEA:20129"/>
        <dbReference type="ChEBI" id="CHEBI:15377"/>
        <dbReference type="ChEBI" id="CHEBI:16708"/>
        <dbReference type="ChEBI" id="CHEBI:78346"/>
        <dbReference type="ChEBI" id="CHEBI:456215"/>
        <dbReference type="EC" id="3.2.2.4"/>
    </reaction>
</comment>
<dbReference type="EC" id="3.2.2.n1" evidence="2"/>
<dbReference type="AlphaFoldDB" id="A0A6I6D9Y7"/>
<evidence type="ECO:0000256" key="1">
    <source>
        <dbReference type="ARBA" id="ARBA00000274"/>
    </source>
</evidence>
<dbReference type="NCBIfam" id="TIGR00730">
    <property type="entry name" value="Rossman fold protein, TIGR00730 family"/>
    <property type="match status" value="1"/>
</dbReference>
<keyword evidence="2" id="KW-0203">Cytokinin biosynthesis</keyword>
<name>A0A6I6D9Y7_9GAMM</name>
<keyword evidence="4" id="KW-1185">Reference proteome</keyword>
<comment type="similarity">
    <text evidence="2">Belongs to the LOG family.</text>
</comment>
<dbReference type="InterPro" id="IPR031100">
    <property type="entry name" value="LOG_fam"/>
</dbReference>
<evidence type="ECO:0000256" key="2">
    <source>
        <dbReference type="RuleBase" id="RU363015"/>
    </source>
</evidence>
<proteinExistence type="inferred from homology"/>
<dbReference type="Proteomes" id="UP000427716">
    <property type="component" value="Chromosome"/>
</dbReference>
<sequence length="239" mass="26490">MSRKLPNHPTRLDQQQRLSQESWKVFQIMAEFVHGYETLASIEPAVSIFGSARYKEDNPWYALTVEVAEKLSNAGFSVISGGGPGIMEAANKGAQAGGAPSVGLNIALPHEQMDNDYQDVSLHFQHFFARKVMFVKHASAYVVMPGGFGTLDELAEILTLVQTGKSRRIPIVLLGSTFWQGLIDWFGDQLLGEKTIAAEDMQLFTLCDTADEAVDAIFDFYRNRGVTATEEEQQKLLDL</sequence>
<dbReference type="KEGG" id="ghl:GM160_05260"/>
<evidence type="ECO:0000313" key="4">
    <source>
        <dbReference type="Proteomes" id="UP000427716"/>
    </source>
</evidence>
<dbReference type="GO" id="GO:0005829">
    <property type="term" value="C:cytosol"/>
    <property type="evidence" value="ECO:0007669"/>
    <property type="project" value="TreeGrafter"/>
</dbReference>
<protein>
    <recommendedName>
        <fullName evidence="2">Cytokinin riboside 5'-monophosphate phosphoribohydrolase</fullName>
        <ecNumber evidence="2">3.2.2.n1</ecNumber>
    </recommendedName>
</protein>
<dbReference type="GO" id="GO:0009691">
    <property type="term" value="P:cytokinin biosynthetic process"/>
    <property type="evidence" value="ECO:0007669"/>
    <property type="project" value="UniProtKB-UniRule"/>
</dbReference>
<dbReference type="EMBL" id="CP046415">
    <property type="protein sequence ID" value="QGT78352.1"/>
    <property type="molecule type" value="Genomic_DNA"/>
</dbReference>
<dbReference type="RefSeq" id="WP_136866985.1">
    <property type="nucleotide sequence ID" value="NZ_CP046415.1"/>
</dbReference>
<dbReference type="GO" id="GO:0008714">
    <property type="term" value="F:AMP nucleosidase activity"/>
    <property type="evidence" value="ECO:0007669"/>
    <property type="project" value="UniProtKB-EC"/>
</dbReference>
<gene>
    <name evidence="3" type="ORF">GM160_05260</name>
</gene>
<accession>A0A6I6D9Y7</accession>
<keyword evidence="2" id="KW-0378">Hydrolase</keyword>
<reference evidence="3 4" key="1">
    <citation type="submission" date="2019-11" db="EMBL/GenBank/DDBJ databases">
        <authorList>
            <person name="Zhang J."/>
            <person name="Sun C."/>
        </authorList>
    </citation>
    <scope>NUCLEOTIDE SEQUENCE [LARGE SCALE GENOMIC DNA]</scope>
    <source>
        <strain evidence="4">sp2</strain>
    </source>
</reference>
<dbReference type="Pfam" id="PF03641">
    <property type="entry name" value="Lysine_decarbox"/>
    <property type="match status" value="1"/>
</dbReference>
<organism evidence="3 4">
    <name type="scientific">Guyparkeria halophila</name>
    <dbReference type="NCBI Taxonomy" id="47960"/>
    <lineage>
        <taxon>Bacteria</taxon>
        <taxon>Pseudomonadati</taxon>
        <taxon>Pseudomonadota</taxon>
        <taxon>Gammaproteobacteria</taxon>
        <taxon>Chromatiales</taxon>
        <taxon>Thioalkalibacteraceae</taxon>
        <taxon>Guyparkeria</taxon>
    </lineage>
</organism>
<dbReference type="PANTHER" id="PTHR43393:SF2">
    <property type="entry name" value="CYTOKININ RIBOSIDE 5'-MONOPHOSPHATE PHOSPHORIBOHYDROLASE"/>
    <property type="match status" value="1"/>
</dbReference>
<dbReference type="PANTHER" id="PTHR43393">
    <property type="entry name" value="CYTOKININ RIBOSIDE 5'-MONOPHOSPHATE PHOSPHORIBOHYDROLASE"/>
    <property type="match status" value="1"/>
</dbReference>
<dbReference type="SUPFAM" id="SSF102405">
    <property type="entry name" value="MCP/YpsA-like"/>
    <property type="match status" value="1"/>
</dbReference>
<evidence type="ECO:0000313" key="3">
    <source>
        <dbReference type="EMBL" id="QGT78352.1"/>
    </source>
</evidence>
<dbReference type="Gene3D" id="3.40.50.450">
    <property type="match status" value="1"/>
</dbReference>